<organism evidence="1 2">
    <name type="scientific">Actinomortierella ambigua</name>
    <dbReference type="NCBI Taxonomy" id="1343610"/>
    <lineage>
        <taxon>Eukaryota</taxon>
        <taxon>Fungi</taxon>
        <taxon>Fungi incertae sedis</taxon>
        <taxon>Mucoromycota</taxon>
        <taxon>Mortierellomycotina</taxon>
        <taxon>Mortierellomycetes</taxon>
        <taxon>Mortierellales</taxon>
        <taxon>Mortierellaceae</taxon>
        <taxon>Actinomortierella</taxon>
    </lineage>
</organism>
<name>A0A9P6UA26_9FUNG</name>
<protein>
    <submittedName>
        <fullName evidence="1">Uncharacterized protein</fullName>
    </submittedName>
</protein>
<dbReference type="Proteomes" id="UP000807716">
    <property type="component" value="Unassembled WGS sequence"/>
</dbReference>
<reference evidence="1" key="1">
    <citation type="journal article" date="2020" name="Fungal Divers.">
        <title>Resolving the Mortierellaceae phylogeny through synthesis of multi-gene phylogenetics and phylogenomics.</title>
        <authorList>
            <person name="Vandepol N."/>
            <person name="Liber J."/>
            <person name="Desiro A."/>
            <person name="Na H."/>
            <person name="Kennedy M."/>
            <person name="Barry K."/>
            <person name="Grigoriev I.V."/>
            <person name="Miller A.N."/>
            <person name="O'Donnell K."/>
            <person name="Stajich J.E."/>
            <person name="Bonito G."/>
        </authorList>
    </citation>
    <scope>NUCLEOTIDE SEQUENCE</scope>
    <source>
        <strain evidence="1">BC1065</strain>
    </source>
</reference>
<evidence type="ECO:0000313" key="2">
    <source>
        <dbReference type="Proteomes" id="UP000807716"/>
    </source>
</evidence>
<dbReference type="Gene3D" id="3.80.10.10">
    <property type="entry name" value="Ribonuclease Inhibitor"/>
    <property type="match status" value="1"/>
</dbReference>
<dbReference type="OrthoDB" id="10417961at2759"/>
<comment type="caution">
    <text evidence="1">The sequence shown here is derived from an EMBL/GenBank/DDBJ whole genome shotgun (WGS) entry which is preliminary data.</text>
</comment>
<proteinExistence type="predicted"/>
<gene>
    <name evidence="1" type="ORF">DFQ27_000134</name>
</gene>
<accession>A0A9P6UA26</accession>
<dbReference type="InterPro" id="IPR032675">
    <property type="entry name" value="LRR_dom_sf"/>
</dbReference>
<dbReference type="SUPFAM" id="SSF52047">
    <property type="entry name" value="RNI-like"/>
    <property type="match status" value="1"/>
</dbReference>
<keyword evidence="2" id="KW-1185">Reference proteome</keyword>
<sequence>MDLLTVHSAFIQPCARRLYRSPFDVIAKFNGAQAKEAAVHQLLSLVLHASTSQDPQIQALRNRFYPDLTTFHRKPFVDYLSFITIMNFSQTTTGQTQWWCEGLGDLNNDIMDALVWASCGHRLAETQSISLIRPDASRYAPYADQLANLGVIDIVLVSNGSPPLHGIDPSLPNQIRSAIHLVRLICDAWTVSGRWARQPPAISLDCLNGPDAWWQSDNLTPLLREFFGLLPVHTPIQLAPIHQYDRCREWICFYYTMERVALDHLSTLVTWGRVGQGDKMDFKAVSFPTSNKASVLQRCRKLTCLGLVIEDESEELVLDWMVEETQANIAPFVQQYGTPYSQVGGFSDRILLEDLRLASMSSRQINIARPLANAVTACRQTLQSIDALAWNSRVDIVIFHSMPQLRALSLRVAHLSCSGEAFKDCPNLRKLSLHDFDYDDDVNGMDEDDDEPPGNDDDAVFEHPWRLSALENLTLQGAVAFRFHQASLQHMPNLISLTLQSDYIEQVCPWTEYNLEPRYWQALPSLHDLTLEGEMALAFRWSMMTTAKMPQLHRLVLKAPPGFPESTFPIQELLDTAGTSMSPAEISARLPRIRELRLHHWTIPSDIYGTTLSALTPDLRCLVVEAPTLPEWPILERMRALWPKLERCTMGYSSEMEV</sequence>
<evidence type="ECO:0000313" key="1">
    <source>
        <dbReference type="EMBL" id="KAG0266182.1"/>
    </source>
</evidence>
<dbReference type="AlphaFoldDB" id="A0A9P6UA26"/>
<dbReference type="EMBL" id="JAAAJB010000100">
    <property type="protein sequence ID" value="KAG0266182.1"/>
    <property type="molecule type" value="Genomic_DNA"/>
</dbReference>